<comment type="caution">
    <text evidence="1">The sequence shown here is derived from an EMBL/GenBank/DDBJ whole genome shotgun (WGS) entry which is preliminary data.</text>
</comment>
<protein>
    <submittedName>
        <fullName evidence="1">Uncharacterized protein</fullName>
    </submittedName>
</protein>
<name>A0A1F7RTT8_9BACT</name>
<organism evidence="1 2">
    <name type="scientific">Candidatus Schekmanbacteria bacterium RBG_16_38_11</name>
    <dbReference type="NCBI Taxonomy" id="1817880"/>
    <lineage>
        <taxon>Bacteria</taxon>
        <taxon>Candidatus Schekmaniibacteriota</taxon>
    </lineage>
</organism>
<evidence type="ECO:0000313" key="2">
    <source>
        <dbReference type="Proteomes" id="UP000178435"/>
    </source>
</evidence>
<gene>
    <name evidence="1" type="ORF">A2149_03995</name>
</gene>
<dbReference type="Proteomes" id="UP000178435">
    <property type="component" value="Unassembled WGS sequence"/>
</dbReference>
<accession>A0A1F7RTT8</accession>
<proteinExistence type="predicted"/>
<dbReference type="EMBL" id="MGDF01000115">
    <property type="protein sequence ID" value="OGL44986.1"/>
    <property type="molecule type" value="Genomic_DNA"/>
</dbReference>
<sequence length="208" mass="24170">MESIPKSSKLIFKTNLMEFFKESVSIAIEKQKIKTNEIVEFYIVNLLSEFGSIKKVYERDKNEENEPIAILFLKTFHSSLSEQIKGFKKVGDFSLFISGFFSDSLRDKLVDVDYYNSIGKQAYNKLSLILKKISKGETFFNLYQELSIKFQSFTDVLSEVSAMSYITSDKDVLRVYERWLKTKEKRDEGLLQEKGIIPIKSLSTRTNQ</sequence>
<reference evidence="1 2" key="1">
    <citation type="journal article" date="2016" name="Nat. Commun.">
        <title>Thousands of microbial genomes shed light on interconnected biogeochemical processes in an aquifer system.</title>
        <authorList>
            <person name="Anantharaman K."/>
            <person name="Brown C.T."/>
            <person name="Hug L.A."/>
            <person name="Sharon I."/>
            <person name="Castelle C.J."/>
            <person name="Probst A.J."/>
            <person name="Thomas B.C."/>
            <person name="Singh A."/>
            <person name="Wilkins M.J."/>
            <person name="Karaoz U."/>
            <person name="Brodie E.L."/>
            <person name="Williams K.H."/>
            <person name="Hubbard S.S."/>
            <person name="Banfield J.F."/>
        </authorList>
    </citation>
    <scope>NUCLEOTIDE SEQUENCE [LARGE SCALE GENOMIC DNA]</scope>
</reference>
<dbReference type="AlphaFoldDB" id="A0A1F7RTT8"/>
<evidence type="ECO:0000313" key="1">
    <source>
        <dbReference type="EMBL" id="OGL44986.1"/>
    </source>
</evidence>